<dbReference type="STRING" id="984262.SGRA_0971"/>
<evidence type="ECO:0000313" key="2">
    <source>
        <dbReference type="Proteomes" id="UP000007519"/>
    </source>
</evidence>
<name>H6L2Y0_SAPGL</name>
<evidence type="ECO:0000313" key="1">
    <source>
        <dbReference type="EMBL" id="AFC23707.1"/>
    </source>
</evidence>
<dbReference type="HOGENOM" id="CLU_762664_0_0_10"/>
<sequence length="363" mass="40088">MGRWWSADPVIHAGMSPYSAFDGNPIYYVDPLGADSGCPDCSEEEIEHREANGQVWDEEYGGWTERAAIKKGKAGKHAKKRAAFIKYMRSIGYTQADVNTYLKLKKKGNNPIVNNIESRIAEGRYEPIYDPNSPYADKWRASWNSGIYSSDYGRGVSSVVGTMGTVAVVVGPGLAIAASGMSANVAREIADEVADQAVEYATGYSLPPTSFTDLAQSGTKKIIKLGTKTGASPRQAHSALQLDDEVFDLIYKGRDNPILTATLRPGLARNRPITSEKFKHYTWQEISIHPKQFSLIQSAARKSVLRPPYYNMFGLLGGKNCTTYCIDLMNKGGMNIPKTFYIKPPHGTRSPYGLRDFFDKTVK</sequence>
<dbReference type="Proteomes" id="UP000007519">
    <property type="component" value="Chromosome"/>
</dbReference>
<accession>H6L2Y0</accession>
<organism evidence="1 2">
    <name type="scientific">Saprospira grandis (strain Lewin)</name>
    <dbReference type="NCBI Taxonomy" id="984262"/>
    <lineage>
        <taxon>Bacteria</taxon>
        <taxon>Pseudomonadati</taxon>
        <taxon>Bacteroidota</taxon>
        <taxon>Saprospiria</taxon>
        <taxon>Saprospirales</taxon>
        <taxon>Saprospiraceae</taxon>
        <taxon>Saprospira</taxon>
    </lineage>
</organism>
<dbReference type="EMBL" id="CP002831">
    <property type="protein sequence ID" value="AFC23707.1"/>
    <property type="molecule type" value="Genomic_DNA"/>
</dbReference>
<reference evidence="1 2" key="1">
    <citation type="journal article" date="2012" name="Stand. Genomic Sci.">
        <title>Complete genome sequencing and analysis of Saprospira grandis str. Lewin, a predatory marine bacterium.</title>
        <authorList>
            <person name="Saw J.H."/>
            <person name="Yuryev A."/>
            <person name="Kanbe M."/>
            <person name="Hou S."/>
            <person name="Young A.G."/>
            <person name="Aizawa S."/>
            <person name="Alam M."/>
        </authorList>
    </citation>
    <scope>NUCLEOTIDE SEQUENCE [LARGE SCALE GENOMIC DNA]</scope>
    <source>
        <strain evidence="1 2">Lewin</strain>
    </source>
</reference>
<dbReference type="KEGG" id="sgn:SGRA_0971"/>
<keyword evidence="2" id="KW-1185">Reference proteome</keyword>
<protein>
    <submittedName>
        <fullName evidence="1">Cell well associated RhsD protein</fullName>
    </submittedName>
</protein>
<dbReference type="AlphaFoldDB" id="H6L2Y0"/>
<proteinExistence type="predicted"/>
<gene>
    <name evidence="1" type="ordered locus">SGRA_0971</name>
</gene>